<organism evidence="11 12">
    <name type="scientific">Aquicella siphonis</name>
    <dbReference type="NCBI Taxonomy" id="254247"/>
    <lineage>
        <taxon>Bacteria</taxon>
        <taxon>Pseudomonadati</taxon>
        <taxon>Pseudomonadota</taxon>
        <taxon>Gammaproteobacteria</taxon>
        <taxon>Legionellales</taxon>
        <taxon>Coxiellaceae</taxon>
        <taxon>Aquicella</taxon>
    </lineage>
</organism>
<name>A0A5E4PFF4_9COXI</name>
<dbReference type="RefSeq" id="WP_148338870.1">
    <property type="nucleotide sequence ID" value="NZ_LR699119.1"/>
</dbReference>
<dbReference type="Proteomes" id="UP000324194">
    <property type="component" value="Chromosome 1"/>
</dbReference>
<evidence type="ECO:0000256" key="1">
    <source>
        <dbReference type="ARBA" id="ARBA00004007"/>
    </source>
</evidence>
<dbReference type="PANTHER" id="PTHR21320:SF3">
    <property type="entry name" value="CYTOCHROME C OXIDASE ASSEMBLY PROTEIN COX11, MITOCHONDRIAL-RELATED"/>
    <property type="match status" value="1"/>
</dbReference>
<reference evidence="11 12" key="1">
    <citation type="submission" date="2019-08" db="EMBL/GenBank/DDBJ databases">
        <authorList>
            <person name="Guy L."/>
        </authorList>
    </citation>
    <scope>NUCLEOTIDE SEQUENCE [LARGE SCALE GENOMIC DNA]</scope>
    <source>
        <strain evidence="11 12">SGT-108</strain>
    </source>
</reference>
<dbReference type="PIRSF" id="PIRSF005413">
    <property type="entry name" value="COX11"/>
    <property type="match status" value="1"/>
</dbReference>
<evidence type="ECO:0000256" key="6">
    <source>
        <dbReference type="ARBA" id="ARBA00022968"/>
    </source>
</evidence>
<accession>A0A5E4PFF4</accession>
<comment type="subcellular location">
    <subcellularLocation>
        <location evidence="2">Cell inner membrane</location>
        <topology evidence="2">Single-pass type II membrane protein</topology>
        <orientation evidence="2">Periplasmic side</orientation>
    </subcellularLocation>
</comment>
<evidence type="ECO:0000256" key="4">
    <source>
        <dbReference type="ARBA" id="ARBA00015384"/>
    </source>
</evidence>
<evidence type="ECO:0000256" key="9">
    <source>
        <dbReference type="ARBA" id="ARBA00023136"/>
    </source>
</evidence>
<dbReference type="InterPro" id="IPR023471">
    <property type="entry name" value="CtaG/Cox11_dom_sf"/>
</dbReference>
<keyword evidence="8" id="KW-0186">Copper</keyword>
<dbReference type="EMBL" id="LR699119">
    <property type="protein sequence ID" value="VVC75574.1"/>
    <property type="molecule type" value="Genomic_DNA"/>
</dbReference>
<sequence length="200" mass="22810">MPKDSTGYDKTKFRDHRRLVWLLAGGVIFMFAFSYLMVPIFTFVCKQAGINGKNVLSQAGAASDMRRDDSRTIKVEFTASVHGNMRFVFTPEQRFVRLHPGERKTVYFYAENNTGNNVTIQAVPSITPADGARFFKKIECFCFTQQAFAKNEKAKMFVNFYLDPQLPRDVKEVTLAYTLFDTGGYQIKKPAVTKGRMPIK</sequence>
<dbReference type="SUPFAM" id="SSF110111">
    <property type="entry name" value="Ctag/Cox11"/>
    <property type="match status" value="1"/>
</dbReference>
<comment type="similarity">
    <text evidence="3">Belongs to the COX11/CtaG family.</text>
</comment>
<evidence type="ECO:0000256" key="8">
    <source>
        <dbReference type="ARBA" id="ARBA00023008"/>
    </source>
</evidence>
<evidence type="ECO:0000256" key="5">
    <source>
        <dbReference type="ARBA" id="ARBA00022692"/>
    </source>
</evidence>
<protein>
    <recommendedName>
        <fullName evidence="4">Cytochrome c oxidase assembly protein CtaG</fullName>
    </recommendedName>
</protein>
<comment type="function">
    <text evidence="1">Exerts its effect at some terminal stage of cytochrome c oxidase synthesis, probably by being involved in the insertion of the copper B into subunit I.</text>
</comment>
<gene>
    <name evidence="11" type="primary">ctaG_1</name>
    <name evidence="11" type="ORF">AQUSIP_08640</name>
</gene>
<dbReference type="KEGG" id="asip:AQUSIP_08640"/>
<feature type="transmembrane region" description="Helical" evidence="10">
    <location>
        <begin position="20"/>
        <end position="44"/>
    </location>
</feature>
<keyword evidence="7 10" id="KW-1133">Transmembrane helix</keyword>
<evidence type="ECO:0000256" key="3">
    <source>
        <dbReference type="ARBA" id="ARBA00009620"/>
    </source>
</evidence>
<dbReference type="InterPro" id="IPR007533">
    <property type="entry name" value="Cyt_c_oxidase_assmbl_CtaG"/>
</dbReference>
<keyword evidence="12" id="KW-1185">Reference proteome</keyword>
<dbReference type="PANTHER" id="PTHR21320">
    <property type="entry name" value="CYTOCHROME C OXIDASE ASSEMBLY PROTEIN COX11-RELATED"/>
    <property type="match status" value="1"/>
</dbReference>
<evidence type="ECO:0000313" key="12">
    <source>
        <dbReference type="Proteomes" id="UP000324194"/>
    </source>
</evidence>
<dbReference type="GO" id="GO:0005886">
    <property type="term" value="C:plasma membrane"/>
    <property type="evidence" value="ECO:0007669"/>
    <property type="project" value="UniProtKB-SubCell"/>
</dbReference>
<dbReference type="Gene3D" id="2.60.370.10">
    <property type="entry name" value="Ctag/Cox11"/>
    <property type="match status" value="1"/>
</dbReference>
<evidence type="ECO:0000313" key="11">
    <source>
        <dbReference type="EMBL" id="VVC75574.1"/>
    </source>
</evidence>
<keyword evidence="5 10" id="KW-0812">Transmembrane</keyword>
<evidence type="ECO:0000256" key="2">
    <source>
        <dbReference type="ARBA" id="ARBA00004382"/>
    </source>
</evidence>
<dbReference type="AlphaFoldDB" id="A0A5E4PFF4"/>
<dbReference type="OrthoDB" id="9804841at2"/>
<proteinExistence type="inferred from homology"/>
<evidence type="ECO:0000256" key="10">
    <source>
        <dbReference type="SAM" id="Phobius"/>
    </source>
</evidence>
<dbReference type="Pfam" id="PF04442">
    <property type="entry name" value="CtaG_Cox11"/>
    <property type="match status" value="1"/>
</dbReference>
<evidence type="ECO:0000256" key="7">
    <source>
        <dbReference type="ARBA" id="ARBA00022989"/>
    </source>
</evidence>
<dbReference type="NCBIfam" id="NF003465">
    <property type="entry name" value="PRK05089.1"/>
    <property type="match status" value="1"/>
</dbReference>
<dbReference type="GO" id="GO:0005507">
    <property type="term" value="F:copper ion binding"/>
    <property type="evidence" value="ECO:0007669"/>
    <property type="project" value="InterPro"/>
</dbReference>
<keyword evidence="9 10" id="KW-0472">Membrane</keyword>
<keyword evidence="6" id="KW-0735">Signal-anchor</keyword>